<evidence type="ECO:0000313" key="2">
    <source>
        <dbReference type="Proteomes" id="UP001209885"/>
    </source>
</evidence>
<name>A0ABT3RQH6_9BACT</name>
<sequence length="101" mass="11874">MTIDKIYLSQESANQTVDFNHLNTEVIVKIGTGFKYRANFICVTELEKEFEKEFNDSKNVAKKYFWSKNLVIVKNITKNDLLPIIENMIDEGDFQLIFEKM</sequence>
<keyword evidence="2" id="KW-1185">Reference proteome</keyword>
<dbReference type="RefSeq" id="WP_266056323.1">
    <property type="nucleotide sequence ID" value="NZ_JAPFQN010000005.1"/>
</dbReference>
<comment type="caution">
    <text evidence="1">The sequence shown here is derived from an EMBL/GenBank/DDBJ whole genome shotgun (WGS) entry which is preliminary data.</text>
</comment>
<organism evidence="1 2">
    <name type="scientific">Mangrovivirga halotolerans</name>
    <dbReference type="NCBI Taxonomy" id="2993936"/>
    <lineage>
        <taxon>Bacteria</taxon>
        <taxon>Pseudomonadati</taxon>
        <taxon>Bacteroidota</taxon>
        <taxon>Cytophagia</taxon>
        <taxon>Cytophagales</taxon>
        <taxon>Mangrovivirgaceae</taxon>
        <taxon>Mangrovivirga</taxon>
    </lineage>
</organism>
<evidence type="ECO:0000313" key="1">
    <source>
        <dbReference type="EMBL" id="MCX2743865.1"/>
    </source>
</evidence>
<dbReference type="Proteomes" id="UP001209885">
    <property type="component" value="Unassembled WGS sequence"/>
</dbReference>
<proteinExistence type="predicted"/>
<protein>
    <submittedName>
        <fullName evidence="1">Uncharacterized protein</fullName>
    </submittedName>
</protein>
<gene>
    <name evidence="1" type="ORF">OO013_08310</name>
</gene>
<reference evidence="1 2" key="1">
    <citation type="submission" date="2022-11" db="EMBL/GenBank/DDBJ databases">
        <title>The characterization of three novel Bacteroidetes species and genomic analysis of their roles in tidal elemental geochemical cycles.</title>
        <authorList>
            <person name="Ma K."/>
        </authorList>
    </citation>
    <scope>NUCLEOTIDE SEQUENCE [LARGE SCALE GENOMIC DNA]</scope>
    <source>
        <strain evidence="1 2">M17</strain>
    </source>
</reference>
<dbReference type="EMBL" id="JAPFQN010000005">
    <property type="protein sequence ID" value="MCX2743865.1"/>
    <property type="molecule type" value="Genomic_DNA"/>
</dbReference>
<accession>A0ABT3RQH6</accession>